<sequence length="1333" mass="142198">MTVTQHPPSQGIRIAIDRGGTFCDVIAQVPGREDYIFKLLSVDPQNYRDAPTEAVRRVLQAVQGRVIPANEKLDASAVESCRIGTTVATNALLEHKGQRFALLTTKGFKDLCEIGDQARPHLFDLNIRKPQVLYDAVAEADERVTIDNYELNPFPAPDYNDGDPALVQTDTGEVVRIVQPLQPESTRQVLRDLRRAGFTSIAICFMHAHVYPDHEQLAGRLAAEEGFEVVSLSSAVSPRIKIVRRATAVCLDAYLSPVVRAYVDGFFAGFEVPPQRVEFMASDGGLRPAHALTGNAALLSGPAGGVVGVARSCYDAGDPRALIGFDMGGTSTDVSRYDGTFDHILEATIAGRKVCTPMLHVNTVAAGGGSMLFVRNGLLVVGPESAGAHPGPACYRKGGPLTVTDANLFLGRLVVSSFPAIFGDTADAPLDTQVVASKFVELAAQVNAELAESAIPFTPEQIAHGFLQVANESMCRPIRNATEARGFATQDHNLVSFGGAGGQHACAIATNLGIRRILIHRYSSLLSAYGISLAAITAEAEEPSSLTLSSLDAIQQLRAREAGLKARLECDLRSQDVNQNSIAFNTFLNLQYKGMDTTLSIAEPADGDYHAAFTAAHLREFAFTTDRDVVVAGLRVRGTAETKATTANKQEPDHFIVEEVEAARLHKSQPEPQQQQKVYLDDAWHNVPVYDLASIKADSYVPGPALITDATQTILIEKNFDGYVTSRHIVIDERTDTDNQDGPARLPDIDATTVNPDTVNPVQLSCFANRFMSIAEQMGNTLQRTSISTSIKERLDFSCAIFAPDGALVANAPHIPVHLGSMQFAIQYQHRLWGAALRPGDVLLTNHPDAGGTHLPDLTVITPAFYGDAIVFYVASRGHHTDIGGIGITSMVPNSKELWQEGLAVKSIKIVSGGVFLEDEVRGLFLRVADHPGCSATRRLGDNISDLKAKISANQRGITLLQRLCDDFSRPVVHLYMRAIQDNAEVAVRALFRDLHRTTGGHTLRAIDWFDDGTPVQVAITIDGDSGTAVFDFAGTGAQTHGNMNMPVAITHSAVIYVLRCLVAMDIPLNQGCLAPCTILVPAGSILNPSAPVAICGSTIAAQRVTDVLLKALGAAAASQGCANSVGFGMGGKDPRTGAITPGWNYGETVGGGSGAGPTWHGAHAVNVHATNTRATDPEVLEKRTPVLLLRDAIRTGSGGCGRFCGGNGVTRELQARQPLTFTVLSERRTYAPYGLAGGAPGAVGSNYIFKKRTNADGGFDKINIGAKATVQLNAGDYLQVNSPGGGGWGKPMETPSEPSKDDALGSDARPTPPAQWLFSDALPETCSSNAGK</sequence>
<accession>A0ABP0CBN0</accession>
<evidence type="ECO:0000313" key="7">
    <source>
        <dbReference type="EMBL" id="CAK7229462.1"/>
    </source>
</evidence>
<evidence type="ECO:0000256" key="1">
    <source>
        <dbReference type="ARBA" id="ARBA00010403"/>
    </source>
</evidence>
<evidence type="ECO:0000256" key="2">
    <source>
        <dbReference type="SAM" id="MobiDB-lite"/>
    </source>
</evidence>
<dbReference type="PANTHER" id="PTHR11365:SF2">
    <property type="entry name" value="5-OXOPROLINASE"/>
    <property type="match status" value="1"/>
</dbReference>
<evidence type="ECO:0000259" key="6">
    <source>
        <dbReference type="Pfam" id="PF19278"/>
    </source>
</evidence>
<feature type="region of interest" description="Disordered" evidence="2">
    <location>
        <begin position="1282"/>
        <end position="1333"/>
    </location>
</feature>
<keyword evidence="8" id="KW-1185">Reference proteome</keyword>
<dbReference type="InterPro" id="IPR003692">
    <property type="entry name" value="Hydantoinase_B"/>
</dbReference>
<dbReference type="PANTHER" id="PTHR11365">
    <property type="entry name" value="5-OXOPROLINASE RELATED"/>
    <property type="match status" value="1"/>
</dbReference>
<gene>
    <name evidence="7" type="ORF">SEUCBS140593_007254</name>
</gene>
<organism evidence="7 8">
    <name type="scientific">Sporothrix eucalyptigena</name>
    <dbReference type="NCBI Taxonomy" id="1812306"/>
    <lineage>
        <taxon>Eukaryota</taxon>
        <taxon>Fungi</taxon>
        <taxon>Dikarya</taxon>
        <taxon>Ascomycota</taxon>
        <taxon>Pezizomycotina</taxon>
        <taxon>Sordariomycetes</taxon>
        <taxon>Sordariomycetidae</taxon>
        <taxon>Ophiostomatales</taxon>
        <taxon>Ophiostomataceae</taxon>
        <taxon>Sporothrix</taxon>
    </lineage>
</organism>
<name>A0ABP0CBN0_9PEZI</name>
<reference evidence="7 8" key="1">
    <citation type="submission" date="2024-01" db="EMBL/GenBank/DDBJ databases">
        <authorList>
            <person name="Allen C."/>
            <person name="Tagirdzhanova G."/>
        </authorList>
    </citation>
    <scope>NUCLEOTIDE SEQUENCE [LARGE SCALE GENOMIC DNA]</scope>
</reference>
<comment type="caution">
    <text evidence="7">The sequence shown here is derived from an EMBL/GenBank/DDBJ whole genome shotgun (WGS) entry which is preliminary data.</text>
</comment>
<dbReference type="Pfam" id="PF05378">
    <property type="entry name" value="Hydant_A_N"/>
    <property type="match status" value="1"/>
</dbReference>
<evidence type="ECO:0008006" key="9">
    <source>
        <dbReference type="Google" id="ProtNLM"/>
    </source>
</evidence>
<feature type="domain" description="Hydantoinase A/oxoprolinase" evidence="3">
    <location>
        <begin position="245"/>
        <end position="539"/>
    </location>
</feature>
<dbReference type="Pfam" id="PF01968">
    <property type="entry name" value="Hydantoinase_A"/>
    <property type="match status" value="1"/>
</dbReference>
<evidence type="ECO:0000313" key="8">
    <source>
        <dbReference type="Proteomes" id="UP001642482"/>
    </source>
</evidence>
<evidence type="ECO:0000259" key="4">
    <source>
        <dbReference type="Pfam" id="PF02538"/>
    </source>
</evidence>
<evidence type="ECO:0000259" key="3">
    <source>
        <dbReference type="Pfam" id="PF01968"/>
    </source>
</evidence>
<dbReference type="InterPro" id="IPR045079">
    <property type="entry name" value="Oxoprolinase-like"/>
</dbReference>
<proteinExistence type="inferred from homology"/>
<comment type="similarity">
    <text evidence="1">Belongs to the oxoprolinase family.</text>
</comment>
<dbReference type="EMBL" id="CAWUHD010000086">
    <property type="protein sequence ID" value="CAK7229462.1"/>
    <property type="molecule type" value="Genomic_DNA"/>
</dbReference>
<evidence type="ECO:0000259" key="5">
    <source>
        <dbReference type="Pfam" id="PF05378"/>
    </source>
</evidence>
<dbReference type="InterPro" id="IPR002821">
    <property type="entry name" value="Hydantoinase_A"/>
</dbReference>
<dbReference type="Proteomes" id="UP001642482">
    <property type="component" value="Unassembled WGS sequence"/>
</dbReference>
<feature type="domain" description="Hydantoinase B/oxoprolinase" evidence="4">
    <location>
        <begin position="760"/>
        <end position="1292"/>
    </location>
</feature>
<protein>
    <recommendedName>
        <fullName evidence="9">5-oxoprolinase (ATP-hydrolysing)</fullName>
    </recommendedName>
</protein>
<feature type="domain" description="Hydantoinase/oxoprolinase N-terminal" evidence="5">
    <location>
        <begin position="13"/>
        <end position="225"/>
    </location>
</feature>
<dbReference type="InterPro" id="IPR008040">
    <property type="entry name" value="Hydant_A_N"/>
</dbReference>
<dbReference type="InterPro" id="IPR049517">
    <property type="entry name" value="ACX-like_C"/>
</dbReference>
<dbReference type="Pfam" id="PF02538">
    <property type="entry name" value="Hydantoinase_B"/>
    <property type="match status" value="1"/>
</dbReference>
<dbReference type="Pfam" id="PF19278">
    <property type="entry name" value="Hydant_A_C"/>
    <property type="match status" value="1"/>
</dbReference>
<feature type="domain" description="Acetophenone carboxylase-like C-terminal" evidence="6">
    <location>
        <begin position="554"/>
        <end position="725"/>
    </location>
</feature>